<evidence type="ECO:0000259" key="3">
    <source>
        <dbReference type="Pfam" id="PF13490"/>
    </source>
</evidence>
<feature type="domain" description="Putative zinc-finger" evidence="3">
    <location>
        <begin position="8"/>
        <end position="42"/>
    </location>
</feature>
<proteinExistence type="predicted"/>
<dbReference type="AlphaFoldDB" id="A0A848K7Z2"/>
<evidence type="ECO:0000256" key="1">
    <source>
        <dbReference type="ARBA" id="ARBA00023015"/>
    </source>
</evidence>
<keyword evidence="1" id="KW-0805">Transcription regulation</keyword>
<dbReference type="Proteomes" id="UP000535543">
    <property type="component" value="Unassembled WGS sequence"/>
</dbReference>
<evidence type="ECO:0000313" key="4">
    <source>
        <dbReference type="EMBL" id="NMN93498.1"/>
    </source>
</evidence>
<reference evidence="4 5" key="1">
    <citation type="submission" date="2019-05" db="EMBL/GenBank/DDBJ databases">
        <authorList>
            <person name="Lee S.D."/>
        </authorList>
    </citation>
    <scope>NUCLEOTIDE SEQUENCE [LARGE SCALE GENOMIC DNA]</scope>
    <source>
        <strain evidence="4 5">YC2-7</strain>
    </source>
</reference>
<evidence type="ECO:0000313" key="5">
    <source>
        <dbReference type="Proteomes" id="UP000535543"/>
    </source>
</evidence>
<accession>A0A848K7Z2</accession>
<evidence type="ECO:0000256" key="2">
    <source>
        <dbReference type="ARBA" id="ARBA00023163"/>
    </source>
</evidence>
<gene>
    <name evidence="4" type="ORF">FGL95_00420</name>
</gene>
<sequence length="63" mass="7386">MRRKRIHCANFVELVTDHLEGALSSRDRNAFEEHLRVCPPCANYLDQMRRTVATLATLFRRAQ</sequence>
<keyword evidence="5" id="KW-1185">Reference proteome</keyword>
<dbReference type="InterPro" id="IPR041916">
    <property type="entry name" value="Anti_sigma_zinc_sf"/>
</dbReference>
<dbReference type="RefSeq" id="WP_169584209.1">
    <property type="nucleotide sequence ID" value="NZ_VCQU01000001.1"/>
</dbReference>
<reference evidence="4 5" key="2">
    <citation type="submission" date="2020-06" db="EMBL/GenBank/DDBJ databases">
        <title>Antribacter stalactiti gen. nov., sp. nov., a new member of the family Nacardiaceae isolated from a cave.</title>
        <authorList>
            <person name="Kim I.S."/>
        </authorList>
    </citation>
    <scope>NUCLEOTIDE SEQUENCE [LARGE SCALE GENOMIC DNA]</scope>
    <source>
        <strain evidence="4 5">YC2-7</strain>
    </source>
</reference>
<protein>
    <submittedName>
        <fullName evidence="4">Zf-HC2 domain-containing protein</fullName>
    </submittedName>
</protein>
<dbReference type="Gene3D" id="1.10.10.1320">
    <property type="entry name" value="Anti-sigma factor, zinc-finger domain"/>
    <property type="match status" value="1"/>
</dbReference>
<dbReference type="Pfam" id="PF13490">
    <property type="entry name" value="zf-HC2"/>
    <property type="match status" value="1"/>
</dbReference>
<keyword evidence="2" id="KW-0804">Transcription</keyword>
<dbReference type="EMBL" id="VCQU01000001">
    <property type="protein sequence ID" value="NMN93498.1"/>
    <property type="molecule type" value="Genomic_DNA"/>
</dbReference>
<comment type="caution">
    <text evidence="4">The sequence shown here is derived from an EMBL/GenBank/DDBJ whole genome shotgun (WGS) entry which is preliminary data.</text>
</comment>
<dbReference type="InterPro" id="IPR027383">
    <property type="entry name" value="Znf_put"/>
</dbReference>
<name>A0A848K7Z2_9NOCA</name>
<organism evidence="4 5">
    <name type="scientific">Antrihabitans stalactiti</name>
    <dbReference type="NCBI Taxonomy" id="2584121"/>
    <lineage>
        <taxon>Bacteria</taxon>
        <taxon>Bacillati</taxon>
        <taxon>Actinomycetota</taxon>
        <taxon>Actinomycetes</taxon>
        <taxon>Mycobacteriales</taxon>
        <taxon>Nocardiaceae</taxon>
        <taxon>Antrihabitans</taxon>
    </lineage>
</organism>